<reference evidence="1 2" key="1">
    <citation type="journal article" date="2022" name="Allergy">
        <title>Genome assembly and annotation of Periplaneta americana reveal a comprehensive cockroach allergen profile.</title>
        <authorList>
            <person name="Wang L."/>
            <person name="Xiong Q."/>
            <person name="Saelim N."/>
            <person name="Wang L."/>
            <person name="Nong W."/>
            <person name="Wan A.T."/>
            <person name="Shi M."/>
            <person name="Liu X."/>
            <person name="Cao Q."/>
            <person name="Hui J.H.L."/>
            <person name="Sookrung N."/>
            <person name="Leung T.F."/>
            <person name="Tungtrongchitr A."/>
            <person name="Tsui S.K.W."/>
        </authorList>
    </citation>
    <scope>NUCLEOTIDE SEQUENCE [LARGE SCALE GENOMIC DNA]</scope>
    <source>
        <strain evidence="1">PWHHKU_190912</strain>
    </source>
</reference>
<proteinExistence type="predicted"/>
<protein>
    <submittedName>
        <fullName evidence="1">Uncharacterized protein</fullName>
    </submittedName>
</protein>
<gene>
    <name evidence="1" type="ORF">ANN_08426</name>
</gene>
<comment type="caution">
    <text evidence="1">The sequence shown here is derived from an EMBL/GenBank/DDBJ whole genome shotgun (WGS) entry which is preliminary data.</text>
</comment>
<organism evidence="1 2">
    <name type="scientific">Periplaneta americana</name>
    <name type="common">American cockroach</name>
    <name type="synonym">Blatta americana</name>
    <dbReference type="NCBI Taxonomy" id="6978"/>
    <lineage>
        <taxon>Eukaryota</taxon>
        <taxon>Metazoa</taxon>
        <taxon>Ecdysozoa</taxon>
        <taxon>Arthropoda</taxon>
        <taxon>Hexapoda</taxon>
        <taxon>Insecta</taxon>
        <taxon>Pterygota</taxon>
        <taxon>Neoptera</taxon>
        <taxon>Polyneoptera</taxon>
        <taxon>Dictyoptera</taxon>
        <taxon>Blattodea</taxon>
        <taxon>Blattoidea</taxon>
        <taxon>Blattidae</taxon>
        <taxon>Blattinae</taxon>
        <taxon>Periplaneta</taxon>
    </lineage>
</organism>
<dbReference type="Proteomes" id="UP001148838">
    <property type="component" value="Unassembled WGS sequence"/>
</dbReference>
<keyword evidence="2" id="KW-1185">Reference proteome</keyword>
<dbReference type="EMBL" id="JAJSOF020000017">
    <property type="protein sequence ID" value="KAJ4440287.1"/>
    <property type="molecule type" value="Genomic_DNA"/>
</dbReference>
<sequence>MSPAIVQVVNFRAIYDTTAARLQPLSGKNYDYAFEEMHCLDTYGSTQRADIIVFDKMSKRGFIKNSTVRFEIAGRRRL</sequence>
<evidence type="ECO:0000313" key="2">
    <source>
        <dbReference type="Proteomes" id="UP001148838"/>
    </source>
</evidence>
<accession>A0ABQ8T2W7</accession>
<evidence type="ECO:0000313" key="1">
    <source>
        <dbReference type="EMBL" id="KAJ4440287.1"/>
    </source>
</evidence>
<name>A0ABQ8T2W7_PERAM</name>